<dbReference type="Pfam" id="PF09296">
    <property type="entry name" value="NUDIX-like"/>
    <property type="match status" value="1"/>
</dbReference>
<dbReference type="AlphaFoldDB" id="A0A154BUZ8"/>
<dbReference type="EC" id="3.6.1.22" evidence="4"/>
<comment type="cofactor">
    <cofactor evidence="2">
        <name>Zn(2+)</name>
        <dbReference type="ChEBI" id="CHEBI:29105"/>
    </cofactor>
</comment>
<reference evidence="12 13" key="1">
    <citation type="submission" date="2016-02" db="EMBL/GenBank/DDBJ databases">
        <title>Anaerosporomusa subterraneum gen. nov., sp. nov., a spore-forming obligate anaerobe isolated from saprolite.</title>
        <authorList>
            <person name="Choi J.K."/>
            <person name="Shah M."/>
            <person name="Yee N."/>
        </authorList>
    </citation>
    <scope>NUCLEOTIDE SEQUENCE [LARGE SCALE GENOMIC DNA]</scope>
    <source>
        <strain evidence="12 13">RU4</strain>
    </source>
</reference>
<evidence type="ECO:0000256" key="4">
    <source>
        <dbReference type="ARBA" id="ARBA00012381"/>
    </source>
</evidence>
<evidence type="ECO:0000313" key="13">
    <source>
        <dbReference type="Proteomes" id="UP000076268"/>
    </source>
</evidence>
<dbReference type="PROSITE" id="PS00893">
    <property type="entry name" value="NUDIX_BOX"/>
    <property type="match status" value="1"/>
</dbReference>
<dbReference type="PROSITE" id="PS51462">
    <property type="entry name" value="NUDIX"/>
    <property type="match status" value="1"/>
</dbReference>
<name>A0A154BUZ8_ANASB</name>
<dbReference type="InterPro" id="IPR015375">
    <property type="entry name" value="NADH_PPase-like_N"/>
</dbReference>
<comment type="similarity">
    <text evidence="3">Belongs to the Nudix hydrolase family. NudC subfamily.</text>
</comment>
<comment type="catalytic activity">
    <reaction evidence="9">
        <text>a 5'-end NAD(+)-phospho-ribonucleoside in mRNA + H2O = a 5'-end phospho-adenosine-phospho-ribonucleoside in mRNA + beta-nicotinamide D-ribonucleotide + 2 H(+)</text>
        <dbReference type="Rhea" id="RHEA:60876"/>
        <dbReference type="Rhea" id="RHEA-COMP:15698"/>
        <dbReference type="Rhea" id="RHEA-COMP:15719"/>
        <dbReference type="ChEBI" id="CHEBI:14649"/>
        <dbReference type="ChEBI" id="CHEBI:15377"/>
        <dbReference type="ChEBI" id="CHEBI:15378"/>
        <dbReference type="ChEBI" id="CHEBI:144029"/>
        <dbReference type="ChEBI" id="CHEBI:144051"/>
    </reaction>
    <physiologicalReaction direction="left-to-right" evidence="9">
        <dbReference type="Rhea" id="RHEA:60877"/>
    </physiologicalReaction>
</comment>
<dbReference type="PANTHER" id="PTHR42904:SF6">
    <property type="entry name" value="NAD-CAPPED RNA HYDROLASE NUDT12"/>
    <property type="match status" value="1"/>
</dbReference>
<evidence type="ECO:0000256" key="3">
    <source>
        <dbReference type="ARBA" id="ARBA00009595"/>
    </source>
</evidence>
<dbReference type="InterPro" id="IPR049734">
    <property type="entry name" value="NudC-like_C"/>
</dbReference>
<dbReference type="InterPro" id="IPR000086">
    <property type="entry name" value="NUDIX_hydrolase_dom"/>
</dbReference>
<accession>A0A154BUZ8</accession>
<evidence type="ECO:0000256" key="10">
    <source>
        <dbReference type="RuleBase" id="RU003476"/>
    </source>
</evidence>
<keyword evidence="6 10" id="KW-0378">Hydrolase</keyword>
<evidence type="ECO:0000313" key="12">
    <source>
        <dbReference type="EMBL" id="KYZ77685.1"/>
    </source>
</evidence>
<dbReference type="InterPro" id="IPR015797">
    <property type="entry name" value="NUDIX_hydrolase-like_dom_sf"/>
</dbReference>
<evidence type="ECO:0000256" key="8">
    <source>
        <dbReference type="ARBA" id="ARBA00023027"/>
    </source>
</evidence>
<evidence type="ECO:0000256" key="6">
    <source>
        <dbReference type="ARBA" id="ARBA00022801"/>
    </source>
</evidence>
<dbReference type="EMBL" id="LSGP01000012">
    <property type="protein sequence ID" value="KYZ77685.1"/>
    <property type="molecule type" value="Genomic_DNA"/>
</dbReference>
<protein>
    <recommendedName>
        <fullName evidence="4">NAD(+) diphosphatase</fullName>
        <ecNumber evidence="4">3.6.1.22</ecNumber>
    </recommendedName>
</protein>
<organism evidence="12 13">
    <name type="scientific">Anaerosporomusa subterranea</name>
    <dbReference type="NCBI Taxonomy" id="1794912"/>
    <lineage>
        <taxon>Bacteria</taxon>
        <taxon>Bacillati</taxon>
        <taxon>Bacillota</taxon>
        <taxon>Negativicutes</taxon>
        <taxon>Acetonemataceae</taxon>
        <taxon>Anaerosporomusa</taxon>
    </lineage>
</organism>
<dbReference type="GO" id="GO:0019677">
    <property type="term" value="P:NAD+ catabolic process"/>
    <property type="evidence" value="ECO:0007669"/>
    <property type="project" value="TreeGrafter"/>
</dbReference>
<dbReference type="GO" id="GO:0035529">
    <property type="term" value="F:NADH pyrophosphatase activity"/>
    <property type="evidence" value="ECO:0007669"/>
    <property type="project" value="TreeGrafter"/>
</dbReference>
<dbReference type="Gene3D" id="3.90.79.20">
    <property type="match status" value="1"/>
</dbReference>
<dbReference type="InterPro" id="IPR020476">
    <property type="entry name" value="Nudix_hydrolase"/>
</dbReference>
<comment type="caution">
    <text evidence="12">The sequence shown here is derived from an EMBL/GenBank/DDBJ whole genome shotgun (WGS) entry which is preliminary data.</text>
</comment>
<feature type="domain" description="Nudix hydrolase" evidence="11">
    <location>
        <begin position="135"/>
        <end position="259"/>
    </location>
</feature>
<evidence type="ECO:0000256" key="5">
    <source>
        <dbReference type="ARBA" id="ARBA00022723"/>
    </source>
</evidence>
<evidence type="ECO:0000256" key="2">
    <source>
        <dbReference type="ARBA" id="ARBA00001947"/>
    </source>
</evidence>
<dbReference type="NCBIfam" id="NF001299">
    <property type="entry name" value="PRK00241.1"/>
    <property type="match status" value="1"/>
</dbReference>
<dbReference type="Pfam" id="PF09297">
    <property type="entry name" value="Zn_ribbon_NUD"/>
    <property type="match status" value="1"/>
</dbReference>
<dbReference type="SUPFAM" id="SSF55811">
    <property type="entry name" value="Nudix"/>
    <property type="match status" value="2"/>
</dbReference>
<gene>
    <name evidence="12" type="ORF">AXX12_18250</name>
</gene>
<dbReference type="GO" id="GO:0046872">
    <property type="term" value="F:metal ion binding"/>
    <property type="evidence" value="ECO:0007669"/>
    <property type="project" value="UniProtKB-KW"/>
</dbReference>
<keyword evidence="8" id="KW-0520">NAD</keyword>
<evidence type="ECO:0000256" key="9">
    <source>
        <dbReference type="ARBA" id="ARBA00023679"/>
    </source>
</evidence>
<keyword evidence="5" id="KW-0479">Metal-binding</keyword>
<dbReference type="Gene3D" id="3.90.79.10">
    <property type="entry name" value="Nucleoside Triphosphate Pyrophosphohydrolase"/>
    <property type="match status" value="1"/>
</dbReference>
<dbReference type="STRING" id="1794912.AXX12_18250"/>
<proteinExistence type="inferred from homology"/>
<dbReference type="GO" id="GO:0005829">
    <property type="term" value="C:cytosol"/>
    <property type="evidence" value="ECO:0007669"/>
    <property type="project" value="TreeGrafter"/>
</dbReference>
<sequence length="273" mass="30664">MHMEQSYCFIVSEDALLVTSQNDKLGIPCQADLKRIEIALHEPLRIGRLYDIDCIAARPRTEELLLELPLGFALIKLRQLFGLIDDESYHFALRAAHILGWRKNNRFCGRCGSEMANVTKEVAVQCSGCGHIVYPRISPAIIVAVTRGNEILLARSSRFPLGRFSVIAGFLEPGETLEECVRREVKEEVGIEVDRIRYFGNQPWPFPDSQMIGFTAKYAGGKITIDNHEIVAANWFRTDNLPDIPPKDSIARRLIDDFVQGNTSNTTTNFGGI</sequence>
<dbReference type="PANTHER" id="PTHR42904">
    <property type="entry name" value="NUDIX HYDROLASE, NUDC SUBFAMILY"/>
    <property type="match status" value="1"/>
</dbReference>
<evidence type="ECO:0000256" key="7">
    <source>
        <dbReference type="ARBA" id="ARBA00022842"/>
    </source>
</evidence>
<dbReference type="OrthoDB" id="9787476at2"/>
<evidence type="ECO:0000256" key="1">
    <source>
        <dbReference type="ARBA" id="ARBA00001946"/>
    </source>
</evidence>
<dbReference type="CDD" id="cd03429">
    <property type="entry name" value="NUDIX_NADH_pyrophosphatase_Nudt13"/>
    <property type="match status" value="1"/>
</dbReference>
<dbReference type="InterPro" id="IPR020084">
    <property type="entry name" value="NUDIX_hydrolase_CS"/>
</dbReference>
<dbReference type="InterPro" id="IPR015376">
    <property type="entry name" value="Znr_NADH_PPase"/>
</dbReference>
<dbReference type="PRINTS" id="PR00502">
    <property type="entry name" value="NUDIXFAMILY"/>
</dbReference>
<dbReference type="InterPro" id="IPR050241">
    <property type="entry name" value="NAD-cap_RNA_hydrolase_NudC"/>
</dbReference>
<keyword evidence="7" id="KW-0460">Magnesium</keyword>
<comment type="cofactor">
    <cofactor evidence="1">
        <name>Mg(2+)</name>
        <dbReference type="ChEBI" id="CHEBI:18420"/>
    </cofactor>
</comment>
<dbReference type="GO" id="GO:0006742">
    <property type="term" value="P:NADP+ catabolic process"/>
    <property type="evidence" value="ECO:0007669"/>
    <property type="project" value="TreeGrafter"/>
</dbReference>
<dbReference type="Proteomes" id="UP000076268">
    <property type="component" value="Unassembled WGS sequence"/>
</dbReference>
<keyword evidence="13" id="KW-1185">Reference proteome</keyword>
<dbReference type="Pfam" id="PF00293">
    <property type="entry name" value="NUDIX"/>
    <property type="match status" value="1"/>
</dbReference>
<evidence type="ECO:0000259" key="11">
    <source>
        <dbReference type="PROSITE" id="PS51462"/>
    </source>
</evidence>